<dbReference type="AlphaFoldDB" id="A0A0S1B2X5"/>
<feature type="compositionally biased region" description="Pro residues" evidence="2">
    <location>
        <begin position="499"/>
        <end position="508"/>
    </location>
</feature>
<dbReference type="InterPro" id="IPR017745">
    <property type="entry name" value="BcsE"/>
</dbReference>
<keyword evidence="3" id="KW-0378">Hydrolase</keyword>
<dbReference type="OrthoDB" id="5840260at2"/>
<name>A0A0S1B2X5_9GAMM</name>
<sequence>MENGGAQGAPADGKTNLKTISLAIDGLPLELTRLRVGGVYWVACADAGHADLFAAGVLAGSDALPLAVVAALGRPPASMVAPLTAEQGPARIRLHEAAVADLAPAVRALPAELARCAGAHGTLCVVQVPATALESLEGAHLARWCRQLHDWASAGGHCVLLLCHGEAATLAPRLLPLNPLCSGVAQLYPHRGALQYLVHYWSNAEGVFAHRDFEARWSGFRLGVVADGDGAVATALAQEGGDRFLYLAQADALEGAPPFSPAWRLFENWSALVAAALQAQAATVVLSIGENADVDALARIVFELRSERGNGLKLVVREMQPCLRYADERLLLESGASLVAPANLPLARFLTLLETIQGQTWQGRLPDDPERLIRLHRPPDVGGIVTPAQFRQLAVELLDQRGGVVESAVLVLQPVAGVSPVQALQQLQMRRRGDFACMYAGQVWLFLFACRSDGVERALGNLFRLPWRELFDGYERQAGHDVAAMSAAAGGFAAAPMQQMPPPEPAAPAPSWTAPRPIRLGGEG</sequence>
<proteinExistence type="predicted"/>
<dbReference type="Pfam" id="PF10995">
    <property type="entry name" value="CBP_BcsE"/>
    <property type="match status" value="1"/>
</dbReference>
<dbReference type="GO" id="GO:0006508">
    <property type="term" value="P:proteolysis"/>
    <property type="evidence" value="ECO:0007669"/>
    <property type="project" value="UniProtKB-KW"/>
</dbReference>
<evidence type="ECO:0000313" key="3">
    <source>
        <dbReference type="EMBL" id="ALJ29385.1"/>
    </source>
</evidence>
<evidence type="ECO:0000256" key="2">
    <source>
        <dbReference type="SAM" id="MobiDB-lite"/>
    </source>
</evidence>
<keyword evidence="3" id="KW-0645">Protease</keyword>
<evidence type="ECO:0000313" key="4">
    <source>
        <dbReference type="Proteomes" id="UP000061010"/>
    </source>
</evidence>
<dbReference type="EMBL" id="CP012900">
    <property type="protein sequence ID" value="ALJ29385.1"/>
    <property type="molecule type" value="Genomic_DNA"/>
</dbReference>
<evidence type="ECO:0000256" key="1">
    <source>
        <dbReference type="NCBIfam" id="TIGR03369"/>
    </source>
</evidence>
<dbReference type="Proteomes" id="UP000061010">
    <property type="component" value="Chromosome"/>
</dbReference>
<reference evidence="3 4" key="1">
    <citation type="journal article" date="2015" name="Genome Announc.">
        <title>Complete Genome Sequencing of Stenotrophomonas acidaminiphila ZAC14D2_NAIMI4_2, a Multidrug-Resistant Strain Isolated from Sediments of a Polluted River in Mexico, Uncovers New Antibiotic Resistance Genes and a Novel Class-II Lasso Peptide Biosynthesis Gene Cluster.</title>
        <authorList>
            <person name="Vinuesa P."/>
            <person name="Ochoa-Sanchez L.E."/>
        </authorList>
    </citation>
    <scope>NUCLEOTIDE SEQUENCE [LARGE SCALE GENOMIC DNA]</scope>
    <source>
        <strain evidence="3 4">ZAC14D2_NAIMI4_2</strain>
    </source>
</reference>
<dbReference type="PATRIC" id="fig|128780.6.peg.3072"/>
<dbReference type="GO" id="GO:0035438">
    <property type="term" value="F:cyclic-di-GMP binding"/>
    <property type="evidence" value="ECO:0007669"/>
    <property type="project" value="InterPro"/>
</dbReference>
<dbReference type="GO" id="GO:0008233">
    <property type="term" value="F:peptidase activity"/>
    <property type="evidence" value="ECO:0007669"/>
    <property type="project" value="UniProtKB-KW"/>
</dbReference>
<keyword evidence="4" id="KW-1185">Reference proteome</keyword>
<accession>A0A0S1B2X5</accession>
<gene>
    <name evidence="3" type="ORF">AOT14_30350</name>
</gene>
<feature type="region of interest" description="Disordered" evidence="2">
    <location>
        <begin position="495"/>
        <end position="524"/>
    </location>
</feature>
<organism evidence="3 4">
    <name type="scientific">Stenotrophomonas acidaminiphila</name>
    <dbReference type="NCBI Taxonomy" id="128780"/>
    <lineage>
        <taxon>Bacteria</taxon>
        <taxon>Pseudomonadati</taxon>
        <taxon>Pseudomonadota</taxon>
        <taxon>Gammaproteobacteria</taxon>
        <taxon>Lysobacterales</taxon>
        <taxon>Lysobacteraceae</taxon>
        <taxon>Stenotrophomonas</taxon>
    </lineage>
</organism>
<protein>
    <recommendedName>
        <fullName evidence="1">Cellulose biosynthesis protein BcsE</fullName>
    </recommendedName>
</protein>
<dbReference type="NCBIfam" id="TIGR03369">
    <property type="entry name" value="cellulose_bcsE"/>
    <property type="match status" value="1"/>
</dbReference>
<dbReference type="KEGG" id="sacz:AOT14_30350"/>